<dbReference type="SUPFAM" id="SSF88723">
    <property type="entry name" value="PIN domain-like"/>
    <property type="match status" value="1"/>
</dbReference>
<evidence type="ECO:0000256" key="1">
    <source>
        <dbReference type="ARBA" id="ARBA00022649"/>
    </source>
</evidence>
<keyword evidence="4 5" id="KW-0378">Hydrolase</keyword>
<keyword evidence="3 5" id="KW-0479">Metal-binding</keyword>
<comment type="similarity">
    <text evidence="5">Belongs to the PINc/VapC protein family.</text>
</comment>
<gene>
    <name evidence="5" type="primary">vapC</name>
    <name evidence="7" type="ORF">MOMUL_13230</name>
</gene>
<dbReference type="InterPro" id="IPR022907">
    <property type="entry name" value="VapC_family"/>
</dbReference>
<accession>A0A151AYK4</accession>
<dbReference type="InterPro" id="IPR029060">
    <property type="entry name" value="PIN-like_dom_sf"/>
</dbReference>
<dbReference type="AlphaFoldDB" id="A0A151AYK4"/>
<evidence type="ECO:0000259" key="6">
    <source>
        <dbReference type="Pfam" id="PF01850"/>
    </source>
</evidence>
<dbReference type="InterPro" id="IPR039018">
    <property type="entry name" value="VapC20-like"/>
</dbReference>
<dbReference type="GO" id="GO:0016075">
    <property type="term" value="P:rRNA catabolic process"/>
    <property type="evidence" value="ECO:0007669"/>
    <property type="project" value="TreeGrafter"/>
</dbReference>
<organism evidence="7 8">
    <name type="scientific">Moorella mulderi DSM 14980</name>
    <dbReference type="NCBI Taxonomy" id="1122241"/>
    <lineage>
        <taxon>Bacteria</taxon>
        <taxon>Bacillati</taxon>
        <taxon>Bacillota</taxon>
        <taxon>Clostridia</taxon>
        <taxon>Neomoorellales</taxon>
        <taxon>Neomoorellaceae</taxon>
        <taxon>Neomoorella</taxon>
    </lineage>
</organism>
<evidence type="ECO:0000256" key="2">
    <source>
        <dbReference type="ARBA" id="ARBA00022722"/>
    </source>
</evidence>
<dbReference type="Pfam" id="PF01850">
    <property type="entry name" value="PIN"/>
    <property type="match status" value="1"/>
</dbReference>
<dbReference type="GO" id="GO:0090729">
    <property type="term" value="F:toxin activity"/>
    <property type="evidence" value="ECO:0007669"/>
    <property type="project" value="UniProtKB-KW"/>
</dbReference>
<evidence type="ECO:0000256" key="3">
    <source>
        <dbReference type="ARBA" id="ARBA00022723"/>
    </source>
</evidence>
<dbReference type="Proteomes" id="UP000075670">
    <property type="component" value="Unassembled WGS sequence"/>
</dbReference>
<evidence type="ECO:0000313" key="8">
    <source>
        <dbReference type="Proteomes" id="UP000075670"/>
    </source>
</evidence>
<comment type="cofactor">
    <cofactor evidence="5">
        <name>Mg(2+)</name>
        <dbReference type="ChEBI" id="CHEBI:18420"/>
    </cofactor>
</comment>
<dbReference type="Gene3D" id="3.40.50.1010">
    <property type="entry name" value="5'-nuclease"/>
    <property type="match status" value="1"/>
</dbReference>
<dbReference type="GO" id="GO:0004521">
    <property type="term" value="F:RNA endonuclease activity"/>
    <property type="evidence" value="ECO:0007669"/>
    <property type="project" value="InterPro"/>
</dbReference>
<dbReference type="HAMAP" id="MF_00265">
    <property type="entry name" value="VapC_Nob1"/>
    <property type="match status" value="1"/>
</dbReference>
<dbReference type="GO" id="GO:0000287">
    <property type="term" value="F:magnesium ion binding"/>
    <property type="evidence" value="ECO:0007669"/>
    <property type="project" value="UniProtKB-UniRule"/>
</dbReference>
<keyword evidence="8" id="KW-1185">Reference proteome</keyword>
<comment type="caution">
    <text evidence="7">The sequence shown here is derived from an EMBL/GenBank/DDBJ whole genome shotgun (WGS) entry which is preliminary data.</text>
</comment>
<keyword evidence="5" id="KW-0460">Magnesium</keyword>
<feature type="binding site" evidence="5">
    <location>
        <position position="15"/>
    </location>
    <ligand>
        <name>Mg(2+)</name>
        <dbReference type="ChEBI" id="CHEBI:18420"/>
    </ligand>
</feature>
<keyword evidence="2 5" id="KW-0540">Nuclease</keyword>
<sequence>MQQQQGRKKEFLFIDTSAWIALYDNDDSHHRAAVNFFTPDNLRDHRLIPVTTNFVFAEVYAYFCRNNSAAIAIGKSLKASKILRIVRVEEADEVKAWEIAQMHANKGFSYTDCTSFAVMQRLNCRQAFTFDNHFRQMGFEVLPKSEKIDE</sequence>
<dbReference type="PANTHER" id="PTHR42188:SF1">
    <property type="entry name" value="23S RRNA-SPECIFIC ENDONUCLEASE VAPC20"/>
    <property type="match status" value="1"/>
</dbReference>
<feature type="binding site" evidence="5">
    <location>
        <position position="112"/>
    </location>
    <ligand>
        <name>Mg(2+)</name>
        <dbReference type="ChEBI" id="CHEBI:18420"/>
    </ligand>
</feature>
<dbReference type="EMBL" id="LTBC01000003">
    <property type="protein sequence ID" value="KYH32721.1"/>
    <property type="molecule type" value="Genomic_DNA"/>
</dbReference>
<keyword evidence="1 5" id="KW-1277">Toxin-antitoxin system</keyword>
<comment type="function">
    <text evidence="5">Toxic component of a toxin-antitoxin (TA) system. An RNase.</text>
</comment>
<dbReference type="PANTHER" id="PTHR42188">
    <property type="entry name" value="23S RRNA-SPECIFIC ENDONUCLEASE VAPC20"/>
    <property type="match status" value="1"/>
</dbReference>
<evidence type="ECO:0000256" key="4">
    <source>
        <dbReference type="ARBA" id="ARBA00022801"/>
    </source>
</evidence>
<reference evidence="7 8" key="1">
    <citation type="submission" date="2016-02" db="EMBL/GenBank/DDBJ databases">
        <title>Genome sequence of Moorella mulderi DSM 14980.</title>
        <authorList>
            <person name="Poehlein A."/>
            <person name="Daniel R."/>
        </authorList>
    </citation>
    <scope>NUCLEOTIDE SEQUENCE [LARGE SCALE GENOMIC DNA]</scope>
    <source>
        <strain evidence="7 8">DSM 14980</strain>
    </source>
</reference>
<evidence type="ECO:0000256" key="5">
    <source>
        <dbReference type="HAMAP-Rule" id="MF_00265"/>
    </source>
</evidence>
<proteinExistence type="inferred from homology"/>
<dbReference type="InterPro" id="IPR002716">
    <property type="entry name" value="PIN_dom"/>
</dbReference>
<dbReference type="PATRIC" id="fig|1122241.3.peg.1390"/>
<name>A0A151AYK4_9FIRM</name>
<dbReference type="GO" id="GO:0016787">
    <property type="term" value="F:hydrolase activity"/>
    <property type="evidence" value="ECO:0007669"/>
    <property type="project" value="UniProtKB-KW"/>
</dbReference>
<keyword evidence="5" id="KW-0800">Toxin</keyword>
<feature type="domain" description="PIN" evidence="6">
    <location>
        <begin position="13"/>
        <end position="139"/>
    </location>
</feature>
<evidence type="ECO:0000313" key="7">
    <source>
        <dbReference type="EMBL" id="KYH32721.1"/>
    </source>
</evidence>
<dbReference type="EC" id="3.1.-.-" evidence="5"/>
<protein>
    <recommendedName>
        <fullName evidence="5">Ribonuclease VapC</fullName>
        <shortName evidence="5">RNase VapC</shortName>
        <ecNumber evidence="5">3.1.-.-</ecNumber>
    </recommendedName>
    <alternativeName>
        <fullName evidence="5">Toxin VapC</fullName>
    </alternativeName>
</protein>